<evidence type="ECO:0000256" key="5">
    <source>
        <dbReference type="ARBA" id="ARBA00022777"/>
    </source>
</evidence>
<dbReference type="EMBL" id="CP000142">
    <property type="protein sequence ID" value="ABA88327.1"/>
    <property type="molecule type" value="Genomic_DNA"/>
</dbReference>
<evidence type="ECO:0000256" key="4">
    <source>
        <dbReference type="ARBA" id="ARBA00022741"/>
    </source>
</evidence>
<dbReference type="Gene3D" id="6.10.340.10">
    <property type="match status" value="1"/>
</dbReference>
<evidence type="ECO:0000256" key="1">
    <source>
        <dbReference type="ARBA" id="ARBA00004370"/>
    </source>
</evidence>
<protein>
    <submittedName>
        <fullName evidence="13">Sensor diguanylate cyclase, HAMP domain-containing</fullName>
    </submittedName>
</protein>
<dbReference type="Pfam" id="PF00672">
    <property type="entry name" value="HAMP"/>
    <property type="match status" value="1"/>
</dbReference>
<dbReference type="SUPFAM" id="SSF103190">
    <property type="entry name" value="Sensory domain-like"/>
    <property type="match status" value="1"/>
</dbReference>
<dbReference type="InterPro" id="IPR003660">
    <property type="entry name" value="HAMP_dom"/>
</dbReference>
<evidence type="ECO:0000259" key="11">
    <source>
        <dbReference type="PROSITE" id="PS50885"/>
    </source>
</evidence>
<feature type="transmembrane region" description="Helical" evidence="9">
    <location>
        <begin position="7"/>
        <end position="27"/>
    </location>
</feature>
<dbReference type="InterPro" id="IPR001610">
    <property type="entry name" value="PAC"/>
</dbReference>
<dbReference type="HOGENOM" id="CLU_348791_0_0_7"/>
<dbReference type="FunFam" id="3.30.70.270:FF:000001">
    <property type="entry name" value="Diguanylate cyclase domain protein"/>
    <property type="match status" value="1"/>
</dbReference>
<dbReference type="CDD" id="cd06225">
    <property type="entry name" value="HAMP"/>
    <property type="match status" value="1"/>
</dbReference>
<dbReference type="RefSeq" id="WP_011340797.1">
    <property type="nucleotide sequence ID" value="NC_007498.2"/>
</dbReference>
<dbReference type="Pfam" id="PF08447">
    <property type="entry name" value="PAS_3"/>
    <property type="match status" value="1"/>
</dbReference>
<dbReference type="SMART" id="SM00267">
    <property type="entry name" value="GGDEF"/>
    <property type="match status" value="1"/>
</dbReference>
<evidence type="ECO:0000256" key="3">
    <source>
        <dbReference type="ARBA" id="ARBA00022679"/>
    </source>
</evidence>
<reference evidence="13 14" key="2">
    <citation type="journal article" date="2012" name="BMC Genomics">
        <title>The genome of Pelobacter carbinolicus reveals surprising metabolic capabilities and physiological features.</title>
        <authorList>
            <person name="Aklujkar M."/>
            <person name="Haveman S.A."/>
            <person name="Didonato R.Jr."/>
            <person name="Chertkov O."/>
            <person name="Han C.S."/>
            <person name="Land M.L."/>
            <person name="Brown P."/>
            <person name="Lovley D.R."/>
        </authorList>
    </citation>
    <scope>NUCLEOTIDE SEQUENCE [LARGE SCALE GENOMIC DNA]</scope>
    <source>
        <strain evidence="14">DSM 2380 / NBRC 103641 / GraBd1</strain>
    </source>
</reference>
<keyword evidence="9" id="KW-1133">Transmembrane helix</keyword>
<evidence type="ECO:0000256" key="9">
    <source>
        <dbReference type="SAM" id="Phobius"/>
    </source>
</evidence>
<dbReference type="GO" id="GO:0000160">
    <property type="term" value="P:phosphorelay signal transduction system"/>
    <property type="evidence" value="ECO:0007669"/>
    <property type="project" value="UniProtKB-KW"/>
</dbReference>
<keyword evidence="14" id="KW-1185">Reference proteome</keyword>
<dbReference type="Gene3D" id="3.30.70.270">
    <property type="match status" value="1"/>
</dbReference>
<evidence type="ECO:0000256" key="2">
    <source>
        <dbReference type="ARBA" id="ARBA00022553"/>
    </source>
</evidence>
<dbReference type="SMART" id="SM00086">
    <property type="entry name" value="PAC"/>
    <property type="match status" value="1"/>
</dbReference>
<feature type="coiled-coil region" evidence="8">
    <location>
        <begin position="436"/>
        <end position="480"/>
    </location>
</feature>
<comment type="subcellular location">
    <subcellularLocation>
        <location evidence="1">Membrane</location>
    </subcellularLocation>
</comment>
<dbReference type="GO" id="GO:0016301">
    <property type="term" value="F:kinase activity"/>
    <property type="evidence" value="ECO:0007669"/>
    <property type="project" value="UniProtKB-KW"/>
</dbReference>
<evidence type="ECO:0000259" key="12">
    <source>
        <dbReference type="PROSITE" id="PS50887"/>
    </source>
</evidence>
<dbReference type="PANTHER" id="PTHR46663">
    <property type="entry name" value="DIGUANYLATE CYCLASE DGCT-RELATED"/>
    <property type="match status" value="1"/>
</dbReference>
<feature type="domain" description="PAC" evidence="10">
    <location>
        <begin position="551"/>
        <end position="603"/>
    </location>
</feature>
<feature type="domain" description="GGDEF" evidence="12">
    <location>
        <begin position="635"/>
        <end position="768"/>
    </location>
</feature>
<evidence type="ECO:0000256" key="6">
    <source>
        <dbReference type="ARBA" id="ARBA00022840"/>
    </source>
</evidence>
<dbReference type="InterPro" id="IPR000014">
    <property type="entry name" value="PAS"/>
</dbReference>
<dbReference type="Gene3D" id="3.30.450.20">
    <property type="entry name" value="PAS domain"/>
    <property type="match status" value="2"/>
</dbReference>
<reference evidence="14" key="1">
    <citation type="submission" date="2005-10" db="EMBL/GenBank/DDBJ databases">
        <title>Complete sequence of Pelobacter carbinolicus DSM 2380.</title>
        <authorList>
            <person name="Copeland A."/>
            <person name="Lucas S."/>
            <person name="Lapidus A."/>
            <person name="Barry K."/>
            <person name="Detter J.C."/>
            <person name="Glavina T."/>
            <person name="Hammon N."/>
            <person name="Israni S."/>
            <person name="Pitluck S."/>
            <person name="Chertkov O."/>
            <person name="Schmutz J."/>
            <person name="Larimer F."/>
            <person name="Land M."/>
            <person name="Kyrpides N."/>
            <person name="Ivanova N."/>
            <person name="Richardson P."/>
        </authorList>
    </citation>
    <scope>NUCLEOTIDE SEQUENCE [LARGE SCALE GENOMIC DNA]</scope>
    <source>
        <strain evidence="14">DSM 2380 / NBRC 103641 / GraBd1</strain>
    </source>
</reference>
<dbReference type="InterPro" id="IPR029787">
    <property type="entry name" value="Nucleotide_cyclase"/>
</dbReference>
<dbReference type="CDD" id="cd00130">
    <property type="entry name" value="PAS"/>
    <property type="match status" value="1"/>
</dbReference>
<feature type="domain" description="HAMP" evidence="11">
    <location>
        <begin position="396"/>
        <end position="448"/>
    </location>
</feature>
<dbReference type="STRING" id="338963.Pcar_1077"/>
<keyword evidence="4" id="KW-0547">Nucleotide-binding</keyword>
<feature type="transmembrane region" description="Helical" evidence="9">
    <location>
        <begin position="373"/>
        <end position="394"/>
    </location>
</feature>
<evidence type="ECO:0000256" key="8">
    <source>
        <dbReference type="SAM" id="Coils"/>
    </source>
</evidence>
<dbReference type="Proteomes" id="UP000002534">
    <property type="component" value="Chromosome"/>
</dbReference>
<dbReference type="NCBIfam" id="TIGR00229">
    <property type="entry name" value="sensory_box"/>
    <property type="match status" value="1"/>
</dbReference>
<dbReference type="InterPro" id="IPR000160">
    <property type="entry name" value="GGDEF_dom"/>
</dbReference>
<keyword evidence="9" id="KW-0812">Transmembrane</keyword>
<proteinExistence type="predicted"/>
<dbReference type="InterPro" id="IPR033462">
    <property type="entry name" value="Cache_3-Cache_2"/>
</dbReference>
<evidence type="ECO:0000259" key="10">
    <source>
        <dbReference type="PROSITE" id="PS50113"/>
    </source>
</evidence>
<keyword evidence="7" id="KW-0902">Two-component regulatory system</keyword>
<keyword evidence="3" id="KW-0808">Transferase</keyword>
<organism evidence="13 14">
    <name type="scientific">Syntrophotalea carbinolica (strain DSM 2380 / NBRC 103641 / GraBd1)</name>
    <name type="common">Pelobacter carbinolicus</name>
    <dbReference type="NCBI Taxonomy" id="338963"/>
    <lineage>
        <taxon>Bacteria</taxon>
        <taxon>Pseudomonadati</taxon>
        <taxon>Thermodesulfobacteriota</taxon>
        <taxon>Desulfuromonadia</taxon>
        <taxon>Desulfuromonadales</taxon>
        <taxon>Syntrophotaleaceae</taxon>
        <taxon>Syntrophotalea</taxon>
    </lineage>
</organism>
<dbReference type="SUPFAM" id="SSF55073">
    <property type="entry name" value="Nucleotide cyclase"/>
    <property type="match status" value="1"/>
</dbReference>
<dbReference type="Pfam" id="PF17201">
    <property type="entry name" value="Cache_3-Cache_2"/>
    <property type="match status" value="1"/>
</dbReference>
<dbReference type="SUPFAM" id="SSF55785">
    <property type="entry name" value="PYP-like sensor domain (PAS domain)"/>
    <property type="match status" value="1"/>
</dbReference>
<evidence type="ECO:0000256" key="7">
    <source>
        <dbReference type="ARBA" id="ARBA00023012"/>
    </source>
</evidence>
<dbReference type="InterPro" id="IPR000700">
    <property type="entry name" value="PAS-assoc_C"/>
</dbReference>
<keyword evidence="8" id="KW-0175">Coiled coil</keyword>
<dbReference type="InterPro" id="IPR052163">
    <property type="entry name" value="DGC-Regulatory_Protein"/>
</dbReference>
<dbReference type="OrthoDB" id="5385961at2"/>
<dbReference type="KEGG" id="pca:Pcar_1077"/>
<keyword evidence="6" id="KW-0067">ATP-binding</keyword>
<dbReference type="eggNOG" id="COG4564">
    <property type="taxonomic scope" value="Bacteria"/>
</dbReference>
<dbReference type="PROSITE" id="PS50887">
    <property type="entry name" value="GGDEF"/>
    <property type="match status" value="1"/>
</dbReference>
<dbReference type="PROSITE" id="PS50885">
    <property type="entry name" value="HAMP"/>
    <property type="match status" value="1"/>
</dbReference>
<dbReference type="GO" id="GO:0005524">
    <property type="term" value="F:ATP binding"/>
    <property type="evidence" value="ECO:0007669"/>
    <property type="project" value="UniProtKB-KW"/>
</dbReference>
<dbReference type="InterPro" id="IPR029151">
    <property type="entry name" value="Sensor-like_sf"/>
</dbReference>
<dbReference type="NCBIfam" id="TIGR00254">
    <property type="entry name" value="GGDEF"/>
    <property type="match status" value="1"/>
</dbReference>
<name>Q3A5N0_SYNC1</name>
<dbReference type="CDD" id="cd01949">
    <property type="entry name" value="GGDEF"/>
    <property type="match status" value="1"/>
</dbReference>
<dbReference type="InterPro" id="IPR043128">
    <property type="entry name" value="Rev_trsase/Diguanyl_cyclase"/>
</dbReference>
<dbReference type="AlphaFoldDB" id="Q3A5N0"/>
<sequence>MKIRTKIIGMGLMLVLITAFTIVGISIDQVHVLDTAIDEEMESFIHNETRKVAESVYLMCRSVQQLQDESLKRNLDVATKLLDKQGGLSFSPERVRWSAENQFDKSVKAIELPKVLVGARWLGQNADITRESPIVDQVQKTLGVTCTLFQRMNESGDMLRVATNVLNDDGTRAIGTYIPQRNPDGSLNPVIGALMSGKPYVGSSFVVNDWYVTRYEPIMDNTGKHLVGALYVGYRQESLESLRSGILDLVVGKTGYVYILGSKGSQRGKMLISPLTRYDGKSAILNEDRQIQIVAHRLLQKASQLSRRPHSNDEIPVIFEQYPWRHRAEEPYRAKLVAVTYFEPWDWVIVAGAYRDDYADIQNRFVDSLSRTVLSISAAALGIVLLSLVIGFYVSRGIVRPLERAIALFERIGKGRLDRHLNMTQGDEIGQLARAFDRMIDNLKDVTASRNELNREIIERTRAESELRATSAQRQELESIVNQSPAVAFLWRLRDKWAAEFVSDNIRQFGYEPTDFTSGKVDFLSIVHPDDVEKALSAAISAIKRGRDEQLSLEFRLIKYNGDIAWVDVRLWLGRDQGDAVTHFQGVMLDVSDRKKAQEQVRQLAFYDALTGLPNRTLLANRLDQSLAQAQRDGRMLALLYLDLDRFKEINDTYGHAAGDMVLQAAAQRLNSCIRRNDTVARLGGDEFVVLLPGLENVDQPTTVAEKILKVMKVPFQVESQQLNVTPSIGMVLYPEHGQELGVLLKRADIAMYAAKSRGRNGYACFSEEMEKDSQVVGTSLRAHPLKPLECIARPELAASRKPQKKDR</sequence>
<dbReference type="GO" id="GO:0016020">
    <property type="term" value="C:membrane"/>
    <property type="evidence" value="ECO:0007669"/>
    <property type="project" value="UniProtKB-SubCell"/>
</dbReference>
<accession>Q3A5N0</accession>
<dbReference type="SMART" id="SM00304">
    <property type="entry name" value="HAMP"/>
    <property type="match status" value="1"/>
</dbReference>
<evidence type="ECO:0000313" key="14">
    <source>
        <dbReference type="Proteomes" id="UP000002534"/>
    </source>
</evidence>
<gene>
    <name evidence="13" type="ordered locus">Pcar_1077</name>
</gene>
<evidence type="ECO:0000313" key="13">
    <source>
        <dbReference type="EMBL" id="ABA88327.1"/>
    </source>
</evidence>
<dbReference type="eggNOG" id="COG5001">
    <property type="taxonomic scope" value="Bacteria"/>
</dbReference>
<dbReference type="PROSITE" id="PS50113">
    <property type="entry name" value="PAC"/>
    <property type="match status" value="1"/>
</dbReference>
<dbReference type="PANTHER" id="PTHR46663:SF3">
    <property type="entry name" value="SLL0267 PROTEIN"/>
    <property type="match status" value="1"/>
</dbReference>
<dbReference type="Pfam" id="PF00990">
    <property type="entry name" value="GGDEF"/>
    <property type="match status" value="1"/>
</dbReference>
<keyword evidence="9" id="KW-0472">Membrane</keyword>
<dbReference type="SUPFAM" id="SSF158472">
    <property type="entry name" value="HAMP domain-like"/>
    <property type="match status" value="1"/>
</dbReference>
<keyword evidence="5" id="KW-0418">Kinase</keyword>
<dbReference type="InterPro" id="IPR013655">
    <property type="entry name" value="PAS_fold_3"/>
</dbReference>
<dbReference type="InterPro" id="IPR035965">
    <property type="entry name" value="PAS-like_dom_sf"/>
</dbReference>
<keyword evidence="2" id="KW-0597">Phosphoprotein</keyword>